<dbReference type="PANTHER" id="PTHR12774">
    <property type="entry name" value="PEROXISOMAL BIOGENESIS FACTOR 19"/>
    <property type="match status" value="1"/>
</dbReference>
<organism evidence="3 4">
    <name type="scientific">Nezara viridula</name>
    <name type="common">Southern green stink bug</name>
    <name type="synonym">Cimex viridulus</name>
    <dbReference type="NCBI Taxonomy" id="85310"/>
    <lineage>
        <taxon>Eukaryota</taxon>
        <taxon>Metazoa</taxon>
        <taxon>Ecdysozoa</taxon>
        <taxon>Arthropoda</taxon>
        <taxon>Hexapoda</taxon>
        <taxon>Insecta</taxon>
        <taxon>Pterygota</taxon>
        <taxon>Neoptera</taxon>
        <taxon>Paraneoptera</taxon>
        <taxon>Hemiptera</taxon>
        <taxon>Heteroptera</taxon>
        <taxon>Panheteroptera</taxon>
        <taxon>Pentatomomorpha</taxon>
        <taxon>Pentatomoidea</taxon>
        <taxon>Pentatomidae</taxon>
        <taxon>Pentatominae</taxon>
        <taxon>Nezara</taxon>
    </lineage>
</organism>
<dbReference type="Proteomes" id="UP001152798">
    <property type="component" value="Chromosome 7"/>
</dbReference>
<dbReference type="InterPro" id="IPR038322">
    <property type="entry name" value="Pex19_C_sf"/>
</dbReference>
<dbReference type="GO" id="GO:0005778">
    <property type="term" value="C:peroxisomal membrane"/>
    <property type="evidence" value="ECO:0007669"/>
    <property type="project" value="TreeGrafter"/>
</dbReference>
<name>A0A9P0HSK3_NEZVI</name>
<dbReference type="InterPro" id="IPR006708">
    <property type="entry name" value="Pex19"/>
</dbReference>
<proteinExistence type="inferred from homology"/>
<dbReference type="PANTHER" id="PTHR12774:SF2">
    <property type="entry name" value="PEROXISOMAL BIOGENESIS FACTOR 19"/>
    <property type="match status" value="1"/>
</dbReference>
<dbReference type="OrthoDB" id="21292at2759"/>
<gene>
    <name evidence="3" type="ORF">NEZAVI_LOCUS14868</name>
</gene>
<dbReference type="Gene3D" id="1.20.120.900">
    <property type="entry name" value="Pex19, mPTS binding domain"/>
    <property type="match status" value="1"/>
</dbReference>
<keyword evidence="4" id="KW-1185">Reference proteome</keyword>
<comment type="similarity">
    <text evidence="1">Belongs to the peroxin-19 family.</text>
</comment>
<evidence type="ECO:0000313" key="3">
    <source>
        <dbReference type="EMBL" id="CAH1407059.1"/>
    </source>
</evidence>
<dbReference type="GO" id="GO:0033328">
    <property type="term" value="F:peroxisome membrane targeting sequence binding"/>
    <property type="evidence" value="ECO:0007669"/>
    <property type="project" value="TreeGrafter"/>
</dbReference>
<evidence type="ECO:0000256" key="2">
    <source>
        <dbReference type="ARBA" id="ARBA00029688"/>
    </source>
</evidence>
<evidence type="ECO:0000313" key="4">
    <source>
        <dbReference type="Proteomes" id="UP001152798"/>
    </source>
</evidence>
<dbReference type="EMBL" id="OV725083">
    <property type="protein sequence ID" value="CAH1407059.1"/>
    <property type="molecule type" value="Genomic_DNA"/>
</dbReference>
<dbReference type="AlphaFoldDB" id="A0A9P0HSK3"/>
<accession>A0A9P0HSK3</accession>
<reference evidence="3" key="1">
    <citation type="submission" date="2022-01" db="EMBL/GenBank/DDBJ databases">
        <authorList>
            <person name="King R."/>
        </authorList>
    </citation>
    <scope>NUCLEOTIDE SEQUENCE</scope>
</reference>
<protein>
    <recommendedName>
        <fullName evidence="2">Peroxin-19</fullName>
    </recommendedName>
</protein>
<dbReference type="Pfam" id="PF04614">
    <property type="entry name" value="Pex19"/>
    <property type="match status" value="1"/>
</dbReference>
<evidence type="ECO:0000256" key="1">
    <source>
        <dbReference type="ARBA" id="ARBA00006326"/>
    </source>
</evidence>
<sequence>MAESVSNTNSDNNVKDEELEELLNSALEDFNKPKDTKELVHNTNVETIKDKTDDPSWNDEFLLEAQKHFEKNMKDLFGQGEAGANFNAENFEEQLRKMADEANKVLTEQSRDPEFSATIAQTLRNLSENTEKMQSELGQEALAAMMGSLGMGSEASGGSDIMPFMQSMMQSFLSKDVLYPSLKDITEKYPVWIEENKSTLSEPDYDNYNKQFKLMKDVCVEYEKESETDSEEIKKRRFMKILGLMEEIQKLGQPPKDLVSDEGSPLACDENGVPNCIPGMDPNQCCLM</sequence>
<dbReference type="GO" id="GO:0045046">
    <property type="term" value="P:protein import into peroxisome membrane"/>
    <property type="evidence" value="ECO:0007669"/>
    <property type="project" value="TreeGrafter"/>
</dbReference>